<feature type="transmembrane region" description="Helical" evidence="8">
    <location>
        <begin position="476"/>
        <end position="496"/>
    </location>
</feature>
<feature type="transmembrane region" description="Helical" evidence="8">
    <location>
        <begin position="268"/>
        <end position="293"/>
    </location>
</feature>
<evidence type="ECO:0000313" key="11">
    <source>
        <dbReference type="Proteomes" id="UP000193827"/>
    </source>
</evidence>
<evidence type="ECO:0000256" key="7">
    <source>
        <dbReference type="RuleBase" id="RU369079"/>
    </source>
</evidence>
<reference evidence="10 11" key="1">
    <citation type="submission" date="2017-03" db="EMBL/GenBank/DDBJ databases">
        <authorList>
            <person name="Afonso C.L."/>
            <person name="Miller P.J."/>
            <person name="Scott M.A."/>
            <person name="Spackman E."/>
            <person name="Goraichik I."/>
            <person name="Dimitrov K.M."/>
            <person name="Suarez D.L."/>
            <person name="Swayne D.E."/>
        </authorList>
    </citation>
    <scope>NUCLEOTIDE SEQUENCE [LARGE SCALE GENOMIC DNA]</scope>
    <source>
        <strain evidence="10 11">CECT 8287</strain>
    </source>
</reference>
<evidence type="ECO:0000259" key="9">
    <source>
        <dbReference type="Pfam" id="PF06808"/>
    </source>
</evidence>
<feature type="transmembrane region" description="Helical" evidence="8">
    <location>
        <begin position="451"/>
        <end position="470"/>
    </location>
</feature>
<evidence type="ECO:0000256" key="2">
    <source>
        <dbReference type="ARBA" id="ARBA00022475"/>
    </source>
</evidence>
<dbReference type="InterPro" id="IPR004681">
    <property type="entry name" value="TRAP_DctM"/>
</dbReference>
<dbReference type="PANTHER" id="PTHR33362">
    <property type="entry name" value="SIALIC ACID TRAP TRANSPORTER PERMEASE PROTEIN SIAT-RELATED"/>
    <property type="match status" value="1"/>
</dbReference>
<keyword evidence="5 8" id="KW-1133">Transmembrane helix</keyword>
<feature type="transmembrane region" description="Helical" evidence="8">
    <location>
        <begin position="533"/>
        <end position="550"/>
    </location>
</feature>
<evidence type="ECO:0000256" key="4">
    <source>
        <dbReference type="ARBA" id="ARBA00022692"/>
    </source>
</evidence>
<dbReference type="EMBL" id="FWFL01000010">
    <property type="protein sequence ID" value="SLN61702.1"/>
    <property type="molecule type" value="Genomic_DNA"/>
</dbReference>
<feature type="transmembrane region" description="Helical" evidence="8">
    <location>
        <begin position="418"/>
        <end position="439"/>
    </location>
</feature>
<gene>
    <name evidence="10" type="primary">siaT_15</name>
    <name evidence="10" type="ORF">PEL8287_03349</name>
</gene>
<dbReference type="InterPro" id="IPR010656">
    <property type="entry name" value="DctM"/>
</dbReference>
<feature type="transmembrane region" description="Helical" evidence="8">
    <location>
        <begin position="12"/>
        <end position="45"/>
    </location>
</feature>
<feature type="domain" description="TRAP C4-dicarboxylate transport system permease DctM subunit" evidence="9">
    <location>
        <begin position="561"/>
        <end position="773"/>
    </location>
</feature>
<feature type="transmembrane region" description="Helical" evidence="8">
    <location>
        <begin position="508"/>
        <end position="527"/>
    </location>
</feature>
<keyword evidence="4 8" id="KW-0812">Transmembrane</keyword>
<keyword evidence="7" id="KW-0813">Transport</keyword>
<organism evidence="10 11">
    <name type="scientific">Roseovarius litorisediminis</name>
    <dbReference type="NCBI Taxonomy" id="1312363"/>
    <lineage>
        <taxon>Bacteria</taxon>
        <taxon>Pseudomonadati</taxon>
        <taxon>Pseudomonadota</taxon>
        <taxon>Alphaproteobacteria</taxon>
        <taxon>Rhodobacterales</taxon>
        <taxon>Roseobacteraceae</taxon>
        <taxon>Roseovarius</taxon>
    </lineage>
</organism>
<keyword evidence="6 8" id="KW-0472">Membrane</keyword>
<comment type="function">
    <text evidence="7">Part of the tripartite ATP-independent periplasmic (TRAP) transport system.</text>
</comment>
<dbReference type="Pfam" id="PF06808">
    <property type="entry name" value="DctM"/>
    <property type="match status" value="2"/>
</dbReference>
<evidence type="ECO:0000256" key="6">
    <source>
        <dbReference type="ARBA" id="ARBA00023136"/>
    </source>
</evidence>
<feature type="transmembrane region" description="Helical" evidence="8">
    <location>
        <begin position="595"/>
        <end position="621"/>
    </location>
</feature>
<evidence type="ECO:0000256" key="3">
    <source>
        <dbReference type="ARBA" id="ARBA00022519"/>
    </source>
</evidence>
<dbReference type="PANTHER" id="PTHR33362:SF7">
    <property type="entry name" value="SLL1103 PROTEIN"/>
    <property type="match status" value="1"/>
</dbReference>
<evidence type="ECO:0000256" key="5">
    <source>
        <dbReference type="ARBA" id="ARBA00022989"/>
    </source>
</evidence>
<evidence type="ECO:0000256" key="1">
    <source>
        <dbReference type="ARBA" id="ARBA00004429"/>
    </source>
</evidence>
<proteinExistence type="predicted"/>
<dbReference type="GO" id="GO:0005886">
    <property type="term" value="C:plasma membrane"/>
    <property type="evidence" value="ECO:0007669"/>
    <property type="project" value="UniProtKB-SubCell"/>
</dbReference>
<feature type="transmembrane region" description="Helical" evidence="8">
    <location>
        <begin position="163"/>
        <end position="193"/>
    </location>
</feature>
<feature type="transmembrane region" description="Helical" evidence="8">
    <location>
        <begin position="117"/>
        <end position="139"/>
    </location>
</feature>
<sequence length="784" mass="82430">MLLGLDGVEIGLIIVFLCLFGGILSGFPVAFAIGGAGIISFGIIAALDSAGLLIHQAIDTSSEAFNAIVATGVKPETISVFRYPDLPRIAQPVFERGWEIAMDRNVSFIVNRMNERVLAGASIETLLAVLMFVLMGITLERSKIANDLLTTMARVFGPLPGGLAVSVVVVGAFLAASTGIVGATVVTMGLLSLPTMLRNGYSPQIATGVIAASGTLGQIIPPSIVIVLLGTLAGDLYSVAQENRALEAGCTDALTYLGEPAVVSVGTLFQAAVLPGILLALLYALYAFGYALLNPSKAPAVQFADRGGEVITRSESFTWFLGVPVALFAGMMLLSSVNIIGSQSLVVNTYTEQGDVASLRTNVSPGCKASMIELHGQEAWDAAVAEAAAIDAAGGFAESVKLTEEQIAAAVIEKEANAAPIGTGVALIFVALSLVLAVARGIKPSASPKPLLIGALGVVLGLLVDILLIAPSTSPGVSIVMLLIPLAMALYGCAVGAGRLAQNELIRVVFPPLVLIVAVLGSILGGITNPTPAAALGAGGAIMLAAYRRLRDQDKSGIIIIWSTLAIVLSILMGINFDLRINLEGVTFESWVAFFIAYAAYLYAAFGLLFSCWVLFTGGVLTPIVRETAKVTSMVFTILIGSQLLNLVVISFGGEHYIQQFLKSFDSEFQVFLIVMLVLFVLGFVLDFLEIIYIVIPIVGPVIYGGTFDPKWVTIMIAVNLQTSFLTPPFGFALFYLRGVAPKEVTTGHIYRGVYPFVLIQVLGLAILWFFPSIVTIVPALIPN</sequence>
<keyword evidence="3 7" id="KW-0997">Cell inner membrane</keyword>
<feature type="transmembrane region" description="Helical" evidence="8">
    <location>
        <begin position="712"/>
        <end position="737"/>
    </location>
</feature>
<feature type="transmembrane region" description="Helical" evidence="8">
    <location>
        <begin position="205"/>
        <end position="229"/>
    </location>
</feature>
<dbReference type="GO" id="GO:0022857">
    <property type="term" value="F:transmembrane transporter activity"/>
    <property type="evidence" value="ECO:0007669"/>
    <property type="project" value="UniProtKB-UniRule"/>
</dbReference>
<evidence type="ECO:0000313" key="10">
    <source>
        <dbReference type="EMBL" id="SLN61702.1"/>
    </source>
</evidence>
<feature type="transmembrane region" description="Helical" evidence="8">
    <location>
        <begin position="757"/>
        <end position="782"/>
    </location>
</feature>
<keyword evidence="11" id="KW-1185">Reference proteome</keyword>
<accession>A0A1Y5TE01</accession>
<feature type="transmembrane region" description="Helical" evidence="8">
    <location>
        <begin position="319"/>
        <end position="340"/>
    </location>
</feature>
<feature type="domain" description="TRAP C4-dicarboxylate transport system permease DctM subunit" evidence="9">
    <location>
        <begin position="18"/>
        <end position="232"/>
    </location>
</feature>
<protein>
    <submittedName>
        <fullName evidence="10">Sialic acid TRAP transporter permease protein SiaT</fullName>
    </submittedName>
</protein>
<dbReference type="Proteomes" id="UP000193827">
    <property type="component" value="Unassembled WGS sequence"/>
</dbReference>
<feature type="transmembrane region" description="Helical" evidence="8">
    <location>
        <begin position="557"/>
        <end position="575"/>
    </location>
</feature>
<feature type="transmembrane region" description="Helical" evidence="8">
    <location>
        <begin position="633"/>
        <end position="652"/>
    </location>
</feature>
<comment type="subcellular location">
    <subcellularLocation>
        <location evidence="1 7">Cell inner membrane</location>
        <topology evidence="1 7">Multi-pass membrane protein</topology>
    </subcellularLocation>
</comment>
<feature type="transmembrane region" description="Helical" evidence="8">
    <location>
        <begin position="672"/>
        <end position="700"/>
    </location>
</feature>
<keyword evidence="2" id="KW-1003">Cell membrane</keyword>
<evidence type="ECO:0000256" key="8">
    <source>
        <dbReference type="SAM" id="Phobius"/>
    </source>
</evidence>
<dbReference type="RefSeq" id="WP_085893559.1">
    <property type="nucleotide sequence ID" value="NZ_FWFL01000010.1"/>
</dbReference>
<dbReference type="AlphaFoldDB" id="A0A1Y5TE01"/>
<dbReference type="OrthoDB" id="7339120at2"/>
<name>A0A1Y5TE01_9RHOB</name>